<dbReference type="OrthoDB" id="6470781at2"/>
<dbReference type="RefSeq" id="WP_048639109.1">
    <property type="nucleotide sequence ID" value="NZ_CGIG01000001.1"/>
</dbReference>
<protein>
    <recommendedName>
        <fullName evidence="3">Phage protein</fullName>
    </recommendedName>
</protein>
<dbReference type="EMBL" id="CGIG01000001">
    <property type="protein sequence ID" value="CPR20622.1"/>
    <property type="molecule type" value="Genomic_DNA"/>
</dbReference>
<organism evidence="1 2">
    <name type="scientific">Brenneria goodwinii</name>
    <dbReference type="NCBI Taxonomy" id="1109412"/>
    <lineage>
        <taxon>Bacteria</taxon>
        <taxon>Pseudomonadati</taxon>
        <taxon>Pseudomonadota</taxon>
        <taxon>Gammaproteobacteria</taxon>
        <taxon>Enterobacterales</taxon>
        <taxon>Pectobacteriaceae</taxon>
        <taxon>Brenneria</taxon>
    </lineage>
</organism>
<keyword evidence="2" id="KW-1185">Reference proteome</keyword>
<evidence type="ECO:0000313" key="1">
    <source>
        <dbReference type="EMBL" id="CPR20622.1"/>
    </source>
</evidence>
<dbReference type="AlphaFoldDB" id="A0A0G4K120"/>
<dbReference type="Pfam" id="PF11863">
    <property type="entry name" value="DUF3383"/>
    <property type="match status" value="1"/>
</dbReference>
<evidence type="ECO:0000313" key="2">
    <source>
        <dbReference type="Proteomes" id="UP000044377"/>
    </source>
</evidence>
<evidence type="ECO:0008006" key="3">
    <source>
        <dbReference type="Google" id="ProtNLM"/>
    </source>
</evidence>
<accession>A0A0G4K120</accession>
<proteinExistence type="predicted"/>
<dbReference type="STRING" id="1109412.BN1221_04421c"/>
<gene>
    <name evidence="1" type="ORF">BN1221_04421c</name>
</gene>
<dbReference type="InterPro" id="IPR021808">
    <property type="entry name" value="DUF3383"/>
</dbReference>
<sequence length="384" mass="41777">MAYPVDNIIPVNLLLTPAGLGYADFSSALVFADAADLVQGATFAADTYRDYGSVTDIAADFQTGSDIYSIATRYFANIPKPPTITVWMKNETDTLLEIINGANDRLWRYHYFFKNADVTTAILPDLADWSDATSHPLWFTFSTDAIIDQNDTTDVISTLKAKGNRHVFAGYKSTASITADASQAYAMVQLAAAFHKFRPTGTNTSITGEYQVLPGISGDDLATSAYNALKAKNAVFFTQIELAGETDNSRVINSKSMSSYGEFIDDVINLDVLKNHIQVDGYNYIANAGSKRALTPRDYAGLLSTVSATCKRFYDNGVLGTGSYVDSNDGETKTAQFGFVLRSAPEDVIDLTSSQRKERTYPPISVLVILARAGHVAEINITVE</sequence>
<reference evidence="2" key="1">
    <citation type="submission" date="2015-01" db="EMBL/GenBank/DDBJ databases">
        <authorList>
            <person name="Paterson Steve"/>
        </authorList>
    </citation>
    <scope>NUCLEOTIDE SEQUENCE [LARGE SCALE GENOMIC DNA]</scope>
    <source>
        <strain evidence="2">OBR1</strain>
    </source>
</reference>
<name>A0A0G4K120_9GAMM</name>
<dbReference type="Proteomes" id="UP000044377">
    <property type="component" value="Unassembled WGS sequence"/>
</dbReference>